<evidence type="ECO:0000256" key="5">
    <source>
        <dbReference type="ARBA" id="ARBA00023242"/>
    </source>
</evidence>
<dbReference type="Proteomes" id="UP000051952">
    <property type="component" value="Unassembled WGS sequence"/>
</dbReference>
<dbReference type="InterPro" id="IPR022712">
    <property type="entry name" value="Beta_Casp"/>
</dbReference>
<feature type="domain" description="Metallo-beta-lactamase" evidence="6">
    <location>
        <begin position="25"/>
        <end position="229"/>
    </location>
</feature>
<dbReference type="SMART" id="SM01098">
    <property type="entry name" value="CPSF73-100_C"/>
    <property type="match status" value="1"/>
</dbReference>
<dbReference type="InterPro" id="IPR021718">
    <property type="entry name" value="CPSF73-100_C"/>
</dbReference>
<dbReference type="PANTHER" id="PTHR11203:SF11">
    <property type="entry name" value="CLEAVAGE AND POLYADENYLATION SPECIFICITY FACTOR SUBUNIT 3"/>
    <property type="match status" value="1"/>
</dbReference>
<dbReference type="AlphaFoldDB" id="A0A0S4ILM6"/>
<dbReference type="CDD" id="cd16292">
    <property type="entry name" value="CPSF3-like_MBL-fold"/>
    <property type="match status" value="1"/>
</dbReference>
<dbReference type="GO" id="GO:0006398">
    <property type="term" value="P:mRNA 3'-end processing by stem-loop binding and cleavage"/>
    <property type="evidence" value="ECO:0007669"/>
    <property type="project" value="TreeGrafter"/>
</dbReference>
<keyword evidence="5" id="KW-0539">Nucleus</keyword>
<dbReference type="EMBL" id="CYKH01000110">
    <property type="protein sequence ID" value="CUE71672.1"/>
    <property type="molecule type" value="Genomic_DNA"/>
</dbReference>
<proteinExistence type="predicted"/>
<keyword evidence="4" id="KW-0378">Hydrolase</keyword>
<name>A0A0S4ILM6_BODSA</name>
<evidence type="ECO:0000256" key="4">
    <source>
        <dbReference type="ARBA" id="ARBA00022801"/>
    </source>
</evidence>
<keyword evidence="2" id="KW-0507">mRNA processing</keyword>
<evidence type="ECO:0000313" key="9">
    <source>
        <dbReference type="EMBL" id="CUE71672.1"/>
    </source>
</evidence>
<dbReference type="InterPro" id="IPR050698">
    <property type="entry name" value="MBL"/>
</dbReference>
<sequence>MQVSHDDGATEQAVVLPLGSGGEVGRSCIIFKFKGRTVMLDCGIHPAKDGLDSLPHFDSIDCSEVDIVLITHFHLDHCGALPYFCEQTNFRGRVFMTSATKAFFKMVMNDLLRVGSDSSDIVTTEWLHSTIDRIETVEYHEEVMHNGIRFQPFNAGHVLGAAMFIVNIAGVKALYTGDYSREEDRHLPRAETPPVSPDILIVESTYGRREHESRDEREEKFTRWVHDIISREGRCLVPVFALGRAQELLLILEEYWEAHPELQSAPVYYASSLANRCMKLYQTFVGAMNERVQKKHAQNHNPFIFKHIRPLTDLKQFEDNGPCVVLASPGMLQPGVSLELFERWCGHERNGIIFAGYCVEGTVADEVLKKKSIIPAEVTKPDGRVLKIRMKTVEAVSFSAHSDARQTRDFISELKNTQHVILVHGNEGAMEMLKEKLSQDFKQRGMKIYTTRNQVPISVPFSSRKTAKILGSLASRGEPRVGDTIDGVLLSSGQQQFTIVHPHDIPLFTGLEVSTIQQALVFPLFVHKSESEILNHLRTYFSQSEMFFDVSHTLSAAAEITAHPSRIRIAKDVFVDIEYNDQSHTTITITWVTSRYSDLLADVTCIALTQLVAANNTFEDSEQHMLPVEVVGSDKLFRIKCFHHMMAQFYTSVKTDLNTGTCELVLEGGESVVVKNCIEVEVPSDKPIAKDNLERLKTNLKRIYLTLFPIPVDEGWCECGLEHGDEHRFLGARSHE</sequence>
<dbReference type="SUPFAM" id="SSF56281">
    <property type="entry name" value="Metallo-hydrolase/oxidoreductase"/>
    <property type="match status" value="1"/>
</dbReference>
<evidence type="ECO:0000259" key="6">
    <source>
        <dbReference type="SMART" id="SM00849"/>
    </source>
</evidence>
<dbReference type="InterPro" id="IPR001279">
    <property type="entry name" value="Metallo-B-lactamas"/>
</dbReference>
<dbReference type="InterPro" id="IPR036866">
    <property type="entry name" value="RibonucZ/Hydroxyglut_hydro"/>
</dbReference>
<dbReference type="GO" id="GO:0005847">
    <property type="term" value="C:mRNA cleavage and polyadenylation specificity factor complex"/>
    <property type="evidence" value="ECO:0007669"/>
    <property type="project" value="TreeGrafter"/>
</dbReference>
<dbReference type="FunFam" id="3.40.50.10890:FF:000001">
    <property type="entry name" value="Cleavage and polyadenylation specificity factor subunit 3"/>
    <property type="match status" value="1"/>
</dbReference>
<dbReference type="GO" id="GO:0004521">
    <property type="term" value="F:RNA endonuclease activity"/>
    <property type="evidence" value="ECO:0007669"/>
    <property type="project" value="TreeGrafter"/>
</dbReference>
<dbReference type="SMART" id="SM00849">
    <property type="entry name" value="Lactamase_B"/>
    <property type="match status" value="1"/>
</dbReference>
<dbReference type="Pfam" id="PF11718">
    <property type="entry name" value="CPSF73-100_C"/>
    <property type="match status" value="1"/>
</dbReference>
<evidence type="ECO:0000256" key="1">
    <source>
        <dbReference type="ARBA" id="ARBA00004123"/>
    </source>
</evidence>
<feature type="domain" description="Beta-Casp" evidence="7">
    <location>
        <begin position="245"/>
        <end position="367"/>
    </location>
</feature>
<comment type="subcellular location">
    <subcellularLocation>
        <location evidence="1">Nucleus</location>
    </subcellularLocation>
</comment>
<dbReference type="GO" id="GO:0003723">
    <property type="term" value="F:RNA binding"/>
    <property type="evidence" value="ECO:0007669"/>
    <property type="project" value="TreeGrafter"/>
</dbReference>
<evidence type="ECO:0000313" key="10">
    <source>
        <dbReference type="Proteomes" id="UP000051952"/>
    </source>
</evidence>
<protein>
    <submittedName>
        <fullName evidence="9">Cleavage and polyadenylation specificity factor subunit, putative</fullName>
    </submittedName>
</protein>
<dbReference type="SMART" id="SM01027">
    <property type="entry name" value="Beta-Casp"/>
    <property type="match status" value="1"/>
</dbReference>
<dbReference type="Gene3D" id="3.40.50.10890">
    <property type="match status" value="1"/>
</dbReference>
<dbReference type="Pfam" id="PF07521">
    <property type="entry name" value="RMMBL"/>
    <property type="match status" value="1"/>
</dbReference>
<keyword evidence="10" id="KW-1185">Reference proteome</keyword>
<dbReference type="Pfam" id="PF10996">
    <property type="entry name" value="Beta-Casp"/>
    <property type="match status" value="1"/>
</dbReference>
<evidence type="ECO:0000256" key="2">
    <source>
        <dbReference type="ARBA" id="ARBA00022664"/>
    </source>
</evidence>
<dbReference type="Pfam" id="PF00753">
    <property type="entry name" value="Lactamase_B"/>
    <property type="match status" value="1"/>
</dbReference>
<dbReference type="VEuPathDB" id="TriTrypDB:BSAL_53560"/>
<organism evidence="9 10">
    <name type="scientific">Bodo saltans</name>
    <name type="common">Flagellated protozoan</name>
    <dbReference type="NCBI Taxonomy" id="75058"/>
    <lineage>
        <taxon>Eukaryota</taxon>
        <taxon>Discoba</taxon>
        <taxon>Euglenozoa</taxon>
        <taxon>Kinetoplastea</taxon>
        <taxon>Metakinetoplastina</taxon>
        <taxon>Eubodonida</taxon>
        <taxon>Bodonidae</taxon>
        <taxon>Bodo</taxon>
    </lineage>
</organism>
<gene>
    <name evidence="9" type="ORF">BSAL_53560</name>
</gene>
<evidence type="ECO:0000256" key="3">
    <source>
        <dbReference type="ARBA" id="ARBA00022722"/>
    </source>
</evidence>
<keyword evidence="3" id="KW-0540">Nuclease</keyword>
<dbReference type="PANTHER" id="PTHR11203">
    <property type="entry name" value="CLEAVAGE AND POLYADENYLATION SPECIFICITY FACTOR FAMILY MEMBER"/>
    <property type="match status" value="1"/>
</dbReference>
<dbReference type="Gene3D" id="3.60.15.10">
    <property type="entry name" value="Ribonuclease Z/Hydroxyacylglutathione hydrolase-like"/>
    <property type="match status" value="1"/>
</dbReference>
<dbReference type="GO" id="GO:0004534">
    <property type="term" value="F:5'-3' RNA exonuclease activity"/>
    <property type="evidence" value="ECO:0007669"/>
    <property type="project" value="TreeGrafter"/>
</dbReference>
<evidence type="ECO:0000259" key="7">
    <source>
        <dbReference type="SMART" id="SM01027"/>
    </source>
</evidence>
<feature type="domain" description="Pre-mRNA 3'-end-processing endonuclease polyadenylation factor C-term" evidence="8">
    <location>
        <begin position="481"/>
        <end position="710"/>
    </location>
</feature>
<evidence type="ECO:0000259" key="8">
    <source>
        <dbReference type="SMART" id="SM01098"/>
    </source>
</evidence>
<dbReference type="OMA" id="CKQHITL"/>
<dbReference type="InterPro" id="IPR011108">
    <property type="entry name" value="RMMBL"/>
</dbReference>
<accession>A0A0S4ILM6</accession>
<reference evidence="10" key="1">
    <citation type="submission" date="2015-09" db="EMBL/GenBank/DDBJ databases">
        <authorList>
            <consortium name="Pathogen Informatics"/>
        </authorList>
    </citation>
    <scope>NUCLEOTIDE SEQUENCE [LARGE SCALE GENOMIC DNA]</scope>
    <source>
        <strain evidence="10">Lake Konstanz</strain>
    </source>
</reference>
<dbReference type="OrthoDB" id="10249535at2759"/>